<proteinExistence type="predicted"/>
<evidence type="ECO:0000313" key="2">
    <source>
        <dbReference type="Proteomes" id="UP000177876"/>
    </source>
</evidence>
<gene>
    <name evidence="1" type="ORF">A2Y75_01545</name>
</gene>
<evidence type="ECO:0000313" key="1">
    <source>
        <dbReference type="EMBL" id="OFW58420.1"/>
    </source>
</evidence>
<protein>
    <submittedName>
        <fullName evidence="1">Uncharacterized protein</fullName>
    </submittedName>
</protein>
<sequence>MASYRIAAFDCETQESIPATVETVGQKYYRKTFASRREAQRAVAELRKSRREYHLEGVDYSVAK</sequence>
<comment type="caution">
    <text evidence="1">The sequence shown here is derived from an EMBL/GenBank/DDBJ whole genome shotgun (WGS) entry which is preliminary data.</text>
</comment>
<dbReference type="Proteomes" id="UP000177876">
    <property type="component" value="Unassembled WGS sequence"/>
</dbReference>
<dbReference type="AlphaFoldDB" id="A0A1F2WNN4"/>
<organism evidence="1 2">
    <name type="scientific">Candidatus Solincola sediminis</name>
    <dbReference type="NCBI Taxonomy" id="1797199"/>
    <lineage>
        <taxon>Bacteria</taxon>
        <taxon>Bacillati</taxon>
        <taxon>Actinomycetota</taxon>
        <taxon>Candidatus Geothermincolia</taxon>
        <taxon>Candidatus Geothermincolales</taxon>
        <taxon>Candidatus Geothermincolaceae</taxon>
        <taxon>Candidatus Solincola</taxon>
    </lineage>
</organism>
<dbReference type="STRING" id="1797197.A2Y75_01545"/>
<name>A0A1F2WNN4_9ACTN</name>
<accession>A0A1F2WNN4</accession>
<reference evidence="1 2" key="1">
    <citation type="journal article" date="2016" name="Nat. Commun.">
        <title>Thousands of microbial genomes shed light on interconnected biogeochemical processes in an aquifer system.</title>
        <authorList>
            <person name="Anantharaman K."/>
            <person name="Brown C.T."/>
            <person name="Hug L.A."/>
            <person name="Sharon I."/>
            <person name="Castelle C.J."/>
            <person name="Probst A.J."/>
            <person name="Thomas B.C."/>
            <person name="Singh A."/>
            <person name="Wilkins M.J."/>
            <person name="Karaoz U."/>
            <person name="Brodie E.L."/>
            <person name="Williams K.H."/>
            <person name="Hubbard S.S."/>
            <person name="Banfield J.F."/>
        </authorList>
    </citation>
    <scope>NUCLEOTIDE SEQUENCE [LARGE SCALE GENOMIC DNA]</scope>
</reference>
<dbReference type="EMBL" id="MELK01000023">
    <property type="protein sequence ID" value="OFW58420.1"/>
    <property type="molecule type" value="Genomic_DNA"/>
</dbReference>